<evidence type="ECO:0000256" key="9">
    <source>
        <dbReference type="SAM" id="Phobius"/>
    </source>
</evidence>
<dbReference type="GO" id="GO:0005044">
    <property type="term" value="F:scavenger receptor activity"/>
    <property type="evidence" value="ECO:0007669"/>
    <property type="project" value="TreeGrafter"/>
</dbReference>
<dbReference type="PANTHER" id="PTHR11923">
    <property type="entry name" value="SCAVENGER RECEPTOR CLASS B TYPE-1 SR-B1"/>
    <property type="match status" value="1"/>
</dbReference>
<organism evidence="10">
    <name type="scientific">Graphocephala atropunctata</name>
    <dbReference type="NCBI Taxonomy" id="36148"/>
    <lineage>
        <taxon>Eukaryota</taxon>
        <taxon>Metazoa</taxon>
        <taxon>Ecdysozoa</taxon>
        <taxon>Arthropoda</taxon>
        <taxon>Hexapoda</taxon>
        <taxon>Insecta</taxon>
        <taxon>Pterygota</taxon>
        <taxon>Neoptera</taxon>
        <taxon>Paraneoptera</taxon>
        <taxon>Hemiptera</taxon>
        <taxon>Auchenorrhyncha</taxon>
        <taxon>Membracoidea</taxon>
        <taxon>Cicadellidae</taxon>
        <taxon>Cicadellinae</taxon>
        <taxon>Cicadellini</taxon>
        <taxon>Graphocephala</taxon>
    </lineage>
</organism>
<dbReference type="AlphaFoldDB" id="A0A1B6KJA0"/>
<dbReference type="GO" id="GO:0005886">
    <property type="term" value="C:plasma membrane"/>
    <property type="evidence" value="ECO:0007669"/>
    <property type="project" value="UniProtKB-SubCell"/>
</dbReference>
<keyword evidence="6 9" id="KW-0472">Membrane</keyword>
<reference evidence="10" key="1">
    <citation type="submission" date="2015-11" db="EMBL/GenBank/DDBJ databases">
        <title>De novo transcriptome assembly of four potential Pierce s Disease insect vectors from Arizona vineyards.</title>
        <authorList>
            <person name="Tassone E.E."/>
        </authorList>
    </citation>
    <scope>NUCLEOTIDE SEQUENCE</scope>
</reference>
<keyword evidence="5 9" id="KW-1133">Transmembrane helix</keyword>
<comment type="subcellular location">
    <subcellularLocation>
        <location evidence="1">Cell membrane</location>
    </subcellularLocation>
</comment>
<dbReference type="InterPro" id="IPR002159">
    <property type="entry name" value="CD36_fam"/>
</dbReference>
<accession>A0A1B6KJA0</accession>
<comment type="similarity">
    <text evidence="2">Belongs to the CD36 family.</text>
</comment>
<dbReference type="GO" id="GO:0005737">
    <property type="term" value="C:cytoplasm"/>
    <property type="evidence" value="ECO:0007669"/>
    <property type="project" value="TreeGrafter"/>
</dbReference>
<evidence type="ECO:0000313" key="10">
    <source>
        <dbReference type="EMBL" id="JAT11516.1"/>
    </source>
</evidence>
<keyword evidence="7" id="KW-0325">Glycoprotein</keyword>
<feature type="region of interest" description="Disordered" evidence="8">
    <location>
        <begin position="1"/>
        <end position="26"/>
    </location>
</feature>
<evidence type="ECO:0000256" key="8">
    <source>
        <dbReference type="SAM" id="MobiDB-lite"/>
    </source>
</evidence>
<protein>
    <submittedName>
        <fullName evidence="10">Uncharacterized protein</fullName>
    </submittedName>
</protein>
<sequence length="314" mass="36005">LLQPVRPVSQPASFPPSPPPLQTTMQPKRSQCASKLRANALLMSGIGFLVLATTLPSLWVPYYSHLISSELKMTPDSKTFEVWKDNPVPIYIDFFFFNWTNRDALEEEGNFHIPRLQELGPYRFTEKIERVNVTWNDNNTITYQQAKWWYFDKENSKGSLDDIIITLNVVSLTAAFTVREWNYLLRASVSTAIQMTNQQIHIQRTVGELLFDGYSDSLITMARKMPAFSTVKVPFDKFAWFYKRNGTTFMDGVFNMNTGAEDIQQMGKLENWNYAKTTNFFPGECGQVQGTTGQLFPPGQTRTNKVHMFSPDLC</sequence>
<dbReference type="EMBL" id="GEBQ01028461">
    <property type="protein sequence ID" value="JAT11516.1"/>
    <property type="molecule type" value="Transcribed_RNA"/>
</dbReference>
<dbReference type="Pfam" id="PF01130">
    <property type="entry name" value="CD36"/>
    <property type="match status" value="1"/>
</dbReference>
<evidence type="ECO:0000256" key="3">
    <source>
        <dbReference type="ARBA" id="ARBA00022475"/>
    </source>
</evidence>
<name>A0A1B6KJA0_9HEMI</name>
<evidence type="ECO:0000256" key="7">
    <source>
        <dbReference type="ARBA" id="ARBA00023180"/>
    </source>
</evidence>
<evidence type="ECO:0000256" key="1">
    <source>
        <dbReference type="ARBA" id="ARBA00004236"/>
    </source>
</evidence>
<evidence type="ECO:0000256" key="5">
    <source>
        <dbReference type="ARBA" id="ARBA00022989"/>
    </source>
</evidence>
<proteinExistence type="inferred from homology"/>
<feature type="transmembrane region" description="Helical" evidence="9">
    <location>
        <begin position="38"/>
        <end position="59"/>
    </location>
</feature>
<gene>
    <name evidence="10" type="ORF">g.30270</name>
</gene>
<evidence type="ECO:0000256" key="6">
    <source>
        <dbReference type="ARBA" id="ARBA00023136"/>
    </source>
</evidence>
<keyword evidence="4 9" id="KW-0812">Transmembrane</keyword>
<feature type="non-terminal residue" evidence="10">
    <location>
        <position position="1"/>
    </location>
</feature>
<keyword evidence="3" id="KW-1003">Cell membrane</keyword>
<dbReference type="PANTHER" id="PTHR11923:SF93">
    <property type="entry name" value="GH07959P-RELATED"/>
    <property type="match status" value="1"/>
</dbReference>
<evidence type="ECO:0000256" key="2">
    <source>
        <dbReference type="ARBA" id="ARBA00010532"/>
    </source>
</evidence>
<feature type="non-terminal residue" evidence="10">
    <location>
        <position position="314"/>
    </location>
</feature>
<evidence type="ECO:0000256" key="4">
    <source>
        <dbReference type="ARBA" id="ARBA00022692"/>
    </source>
</evidence>
<dbReference type="PRINTS" id="PR01609">
    <property type="entry name" value="CD36FAMILY"/>
</dbReference>